<name>A0ABT8QPX4_9FIRM</name>
<keyword evidence="1" id="KW-1133">Transmembrane helix</keyword>
<keyword evidence="1" id="KW-0812">Transmembrane</keyword>
<feature type="transmembrane region" description="Helical" evidence="1">
    <location>
        <begin position="12"/>
        <end position="32"/>
    </location>
</feature>
<reference evidence="2" key="1">
    <citation type="submission" date="2022-05" db="EMBL/GenBank/DDBJ databases">
        <title>Expanded diversity of anoxic marine methylotrophy in a Black Sea sulfate reducing microorganism.</title>
        <authorList>
            <person name="Fischer P.Q."/>
            <person name="Stams A.J.M."/>
            <person name="Villanueva L."/>
            <person name="Sousa D.Z."/>
        </authorList>
    </citation>
    <scope>NUCLEOTIDE SEQUENCE</scope>
    <source>
        <strain evidence="2">P130</strain>
    </source>
</reference>
<evidence type="ECO:0000313" key="3">
    <source>
        <dbReference type="Proteomes" id="UP001176021"/>
    </source>
</evidence>
<dbReference type="EMBL" id="JAMJEV010000005">
    <property type="protein sequence ID" value="MDO0822675.1"/>
    <property type="molecule type" value="Genomic_DNA"/>
</dbReference>
<evidence type="ECO:0000256" key="1">
    <source>
        <dbReference type="SAM" id="Phobius"/>
    </source>
</evidence>
<dbReference type="InterPro" id="IPR035167">
    <property type="entry name" value="DUF5316"/>
</dbReference>
<keyword evidence="3" id="KW-1185">Reference proteome</keyword>
<feature type="transmembrane region" description="Helical" evidence="1">
    <location>
        <begin position="85"/>
        <end position="105"/>
    </location>
</feature>
<feature type="transmembrane region" description="Helical" evidence="1">
    <location>
        <begin position="39"/>
        <end position="65"/>
    </location>
</feature>
<accession>A0ABT8QPX4</accession>
<keyword evidence="1" id="KW-0472">Membrane</keyword>
<gene>
    <name evidence="2" type="ORF">M8H41_07400</name>
</gene>
<evidence type="ECO:0000313" key="2">
    <source>
        <dbReference type="EMBL" id="MDO0822675.1"/>
    </source>
</evidence>
<dbReference type="Pfam" id="PF17247">
    <property type="entry name" value="DUF5316"/>
    <property type="match status" value="1"/>
</dbReference>
<dbReference type="RefSeq" id="WP_301999222.1">
    <property type="nucleotide sequence ID" value="NZ_JAMJEV010000005.1"/>
</dbReference>
<proteinExistence type="predicted"/>
<protein>
    <submittedName>
        <fullName evidence="2">DUF5316 domain-containing protein</fullName>
    </submittedName>
</protein>
<organism evidence="2 3">
    <name type="scientific">Desulfosporosinus nitroreducens</name>
    <dbReference type="NCBI Taxonomy" id="2018668"/>
    <lineage>
        <taxon>Bacteria</taxon>
        <taxon>Bacillati</taxon>
        <taxon>Bacillota</taxon>
        <taxon>Clostridia</taxon>
        <taxon>Eubacteriales</taxon>
        <taxon>Desulfitobacteriaceae</taxon>
        <taxon>Desulfosporosinus</taxon>
    </lineage>
</organism>
<dbReference type="Proteomes" id="UP001176021">
    <property type="component" value="Unassembled WGS sequence"/>
</dbReference>
<sequence length="106" mass="11562">MDYFVAGGGWYMRSLVPGVIVGVLALILSFFLNADDKKMVIVCLFVVGLIPIVLSGFMSGAYISGDRIRANYSDSQEFVNRSRRGTGLFLFGIPLVLAAIAISFFK</sequence>
<comment type="caution">
    <text evidence="2">The sequence shown here is derived from an EMBL/GenBank/DDBJ whole genome shotgun (WGS) entry which is preliminary data.</text>
</comment>